<dbReference type="Pfam" id="PF09950">
    <property type="entry name" value="Major_capside"/>
    <property type="match status" value="1"/>
</dbReference>
<name>A0A8S5P720_9CAUD</name>
<evidence type="ECO:0000313" key="1">
    <source>
        <dbReference type="EMBL" id="DAE02786.1"/>
    </source>
</evidence>
<sequence>MARSETMERLGFDLCKGNGRFLPTQNGTADIAMDAALQTVANVQTPALFATYYSPEIVEILQAPRNSTEIFSEEKRGDWKDVQTMFPAVEYVGQTTAYSDYGRGLLSEANIEQVTRETYKFQTFIQIGDLEEDIATAQKINLLSEKQRAAATAIEIDANNYNLFGVSGMSIYGLLNDPALPAALSPATVDAKTAWADKDANAIYNDILSMFNQIAAASNGYVSFNSKLKLVVPPSIMGQLAKTTTLGVAPVLQTLKGFFPGLEIISLPQLQDDTGVCKAMLIATEIAGRPTAKFGFLEKLKTYPVLVEHSSMSQKWASSTTGCLLFRPFAVATMTGIQKS</sequence>
<accession>A0A8S5P720</accession>
<dbReference type="InterPro" id="IPR020049">
    <property type="entry name" value="Major_capsid-like"/>
</dbReference>
<reference evidence="1" key="1">
    <citation type="journal article" date="2021" name="Proc. Natl. Acad. Sci. U.S.A.">
        <title>A Catalog of Tens of Thousands of Viruses from Human Metagenomes Reveals Hidden Associations with Chronic Diseases.</title>
        <authorList>
            <person name="Tisza M.J."/>
            <person name="Buck C.B."/>
        </authorList>
    </citation>
    <scope>NUCLEOTIDE SEQUENCE</scope>
    <source>
        <strain evidence="1">CtEwD1</strain>
    </source>
</reference>
<protein>
    <submittedName>
        <fullName evidence="1">Major capsid protein</fullName>
    </submittedName>
</protein>
<proteinExistence type="predicted"/>
<dbReference type="EMBL" id="BK015352">
    <property type="protein sequence ID" value="DAE02786.1"/>
    <property type="molecule type" value="Genomic_DNA"/>
</dbReference>
<organism evidence="1">
    <name type="scientific">Myoviridae sp. ctEwD1</name>
    <dbReference type="NCBI Taxonomy" id="2825063"/>
    <lineage>
        <taxon>Viruses</taxon>
        <taxon>Duplodnaviria</taxon>
        <taxon>Heunggongvirae</taxon>
        <taxon>Uroviricota</taxon>
        <taxon>Caudoviricetes</taxon>
    </lineage>
</organism>